<dbReference type="RefSeq" id="WP_006747647.1">
    <property type="nucleotide sequence ID" value="NZ_CP007029.1"/>
</dbReference>
<keyword evidence="2" id="KW-1185">Reference proteome</keyword>
<accession>W0DHY3</accession>
<dbReference type="HOGENOM" id="CLU_047561_0_0_6"/>
<keyword evidence="1" id="KW-0808">Transferase</keyword>
<dbReference type="SUPFAM" id="SSF53335">
    <property type="entry name" value="S-adenosyl-L-methionine-dependent methyltransferases"/>
    <property type="match status" value="1"/>
</dbReference>
<protein>
    <submittedName>
        <fullName evidence="1">Trans-aconitate methyltransferase</fullName>
    </submittedName>
</protein>
<dbReference type="STRING" id="713585.THITH_08015"/>
<reference evidence="1 2" key="1">
    <citation type="submission" date="2013-12" db="EMBL/GenBank/DDBJ databases">
        <authorList>
            <consortium name="DOE Joint Genome Institute"/>
            <person name="Muyzer G."/>
            <person name="Huntemann M."/>
            <person name="Han J."/>
            <person name="Chen A."/>
            <person name="Kyrpides N."/>
            <person name="Mavromatis K."/>
            <person name="Markowitz V."/>
            <person name="Palaniappan K."/>
            <person name="Ivanova N."/>
            <person name="Schaumberg A."/>
            <person name="Pati A."/>
            <person name="Liolios K."/>
            <person name="Nordberg H.P."/>
            <person name="Cantor M.N."/>
            <person name="Hua S.X."/>
            <person name="Woyke T."/>
        </authorList>
    </citation>
    <scope>NUCLEOTIDE SEQUENCE [LARGE SCALE GENOMIC DNA]</scope>
    <source>
        <strain evidence="1 2">ARh 1</strain>
    </source>
</reference>
<dbReference type="GO" id="GO:0008168">
    <property type="term" value="F:methyltransferase activity"/>
    <property type="evidence" value="ECO:0007669"/>
    <property type="project" value="UniProtKB-KW"/>
</dbReference>
<evidence type="ECO:0000313" key="1">
    <source>
        <dbReference type="EMBL" id="AHE98219.1"/>
    </source>
</evidence>
<dbReference type="OrthoDB" id="7273451at2"/>
<organism evidence="1 2">
    <name type="scientific">Thioalkalivibrio paradoxus ARh 1</name>
    <dbReference type="NCBI Taxonomy" id="713585"/>
    <lineage>
        <taxon>Bacteria</taxon>
        <taxon>Pseudomonadati</taxon>
        <taxon>Pseudomonadota</taxon>
        <taxon>Gammaproteobacteria</taxon>
        <taxon>Chromatiales</taxon>
        <taxon>Ectothiorhodospiraceae</taxon>
        <taxon>Thioalkalivibrio</taxon>
    </lineage>
</organism>
<dbReference type="InterPro" id="IPR029063">
    <property type="entry name" value="SAM-dependent_MTases_sf"/>
</dbReference>
<dbReference type="KEGG" id="tti:THITH_08015"/>
<dbReference type="AlphaFoldDB" id="W0DHY3"/>
<evidence type="ECO:0000313" key="2">
    <source>
        <dbReference type="Proteomes" id="UP000005289"/>
    </source>
</evidence>
<keyword evidence="1" id="KW-0489">Methyltransferase</keyword>
<name>W0DHY3_9GAMM</name>
<gene>
    <name evidence="1" type="ORF">THITH_08015</name>
</gene>
<proteinExistence type="predicted"/>
<dbReference type="GO" id="GO:0032259">
    <property type="term" value="P:methylation"/>
    <property type="evidence" value="ECO:0007669"/>
    <property type="project" value="UniProtKB-KW"/>
</dbReference>
<dbReference type="EMBL" id="CP007029">
    <property type="protein sequence ID" value="AHE98219.1"/>
    <property type="molecule type" value="Genomic_DNA"/>
</dbReference>
<dbReference type="Gene3D" id="3.40.50.150">
    <property type="entry name" value="Vaccinia Virus protein VP39"/>
    <property type="match status" value="1"/>
</dbReference>
<sequence length="269" mass="29154">MSGRFAAEWLSLREPADRRARSARLVAEVRRWSRGRDALNVVDLGAGTGANLRFLAPRLPVPQHWTLIDHDAALLARVHLPDPGPTVRRVCIDLQQWRDVLAKSGPPDLVTAAALLDLAGAAWVDGLVQGCRELGAAALFALSYDGRLHGSPPDPDDRAVRRAVNAHQQRDKGLGPALGPDAAAYAAARFRSAGFHVLTAQSPWDLGNDSEQLAGALIRGWMAAACEQVPADRDRYRAWAQRRERDVGSGRVRLRVGHLDLLALPPVAA</sequence>
<dbReference type="Proteomes" id="UP000005289">
    <property type="component" value="Chromosome"/>
</dbReference>